<dbReference type="Pfam" id="PF02065">
    <property type="entry name" value="Melibiase"/>
    <property type="match status" value="1"/>
</dbReference>
<evidence type="ECO:0000313" key="10">
    <source>
        <dbReference type="Proteomes" id="UP000823634"/>
    </source>
</evidence>
<dbReference type="EC" id="3.2.1.22" evidence="2 5"/>
<keyword evidence="4 5" id="KW-0326">Glycosidase</keyword>
<dbReference type="PANTHER" id="PTHR43053">
    <property type="entry name" value="GLYCOSIDASE FAMILY 31"/>
    <property type="match status" value="1"/>
</dbReference>
<dbReference type="GO" id="GO:0016052">
    <property type="term" value="P:carbohydrate catabolic process"/>
    <property type="evidence" value="ECO:0007669"/>
    <property type="project" value="InterPro"/>
</dbReference>
<dbReference type="Gene3D" id="2.70.98.60">
    <property type="entry name" value="alpha-galactosidase from lactobacil brevis"/>
    <property type="match status" value="1"/>
</dbReference>
<dbReference type="InterPro" id="IPR017853">
    <property type="entry name" value="GH"/>
</dbReference>
<reference evidence="9" key="1">
    <citation type="submission" date="2020-10" db="EMBL/GenBank/DDBJ databases">
        <authorList>
            <person name="Gilroy R."/>
        </authorList>
    </citation>
    <scope>NUCLEOTIDE SEQUENCE</scope>
    <source>
        <strain evidence="9">17113</strain>
    </source>
</reference>
<dbReference type="Gene3D" id="3.20.20.70">
    <property type="entry name" value="Aldolase class I"/>
    <property type="match status" value="1"/>
</dbReference>
<protein>
    <recommendedName>
        <fullName evidence="2 5">Alpha-galactosidase</fullName>
        <ecNumber evidence="2 5">3.2.1.22</ecNumber>
    </recommendedName>
</protein>
<gene>
    <name evidence="9" type="ORF">IAC61_05365</name>
</gene>
<dbReference type="EMBL" id="JADINA010000033">
    <property type="protein sequence ID" value="MBO8426723.1"/>
    <property type="molecule type" value="Genomic_DNA"/>
</dbReference>
<feature type="binding site" evidence="7">
    <location>
        <position position="521"/>
    </location>
    <ligand>
        <name>substrate</name>
    </ligand>
</feature>
<dbReference type="InterPro" id="IPR050985">
    <property type="entry name" value="Alpha-glycosidase_related"/>
</dbReference>
<proteinExistence type="inferred from homology"/>
<dbReference type="Proteomes" id="UP000823634">
    <property type="component" value="Unassembled WGS sequence"/>
</dbReference>
<feature type="binding site" evidence="7">
    <location>
        <position position="447"/>
    </location>
    <ligand>
        <name>substrate</name>
    </ligand>
</feature>
<dbReference type="SUPFAM" id="SSF51445">
    <property type="entry name" value="(Trans)glycosidases"/>
    <property type="match status" value="1"/>
</dbReference>
<evidence type="ECO:0000313" key="9">
    <source>
        <dbReference type="EMBL" id="MBO8426723.1"/>
    </source>
</evidence>
<dbReference type="GO" id="GO:0004557">
    <property type="term" value="F:alpha-galactosidase activity"/>
    <property type="evidence" value="ECO:0007669"/>
    <property type="project" value="UniProtKB-UniRule"/>
</dbReference>
<evidence type="ECO:0000256" key="5">
    <source>
        <dbReference type="PIRNR" id="PIRNR005536"/>
    </source>
</evidence>
<name>A0A9D9DFT9_9FIRM</name>
<evidence type="ECO:0000256" key="2">
    <source>
        <dbReference type="ARBA" id="ARBA00012755"/>
    </source>
</evidence>
<dbReference type="PRINTS" id="PR00743">
    <property type="entry name" value="GLHYDRLASE36"/>
</dbReference>
<evidence type="ECO:0000256" key="4">
    <source>
        <dbReference type="ARBA" id="ARBA00023295"/>
    </source>
</evidence>
<comment type="caution">
    <text evidence="9">The sequence shown here is derived from an EMBL/GenBank/DDBJ whole genome shotgun (WGS) entry which is preliminary data.</text>
</comment>
<dbReference type="PIRSF" id="PIRSF005536">
    <property type="entry name" value="Agal"/>
    <property type="match status" value="1"/>
</dbReference>
<dbReference type="InterPro" id="IPR031704">
    <property type="entry name" value="Glyco_hydro_36_N"/>
</dbReference>
<feature type="binding site" evidence="7">
    <location>
        <position position="543"/>
    </location>
    <ligand>
        <name>substrate</name>
    </ligand>
</feature>
<evidence type="ECO:0000256" key="6">
    <source>
        <dbReference type="PIRSR" id="PIRSR005536-1"/>
    </source>
</evidence>
<feature type="active site" description="Proton donor" evidence="6">
    <location>
        <position position="543"/>
    </location>
</feature>
<accession>A0A9D9DFT9</accession>
<evidence type="ECO:0000259" key="8">
    <source>
        <dbReference type="Pfam" id="PF16875"/>
    </source>
</evidence>
<dbReference type="FunFam" id="3.20.20.70:FF:000118">
    <property type="entry name" value="Alpha-galactosidase"/>
    <property type="match status" value="1"/>
</dbReference>
<comment type="catalytic activity">
    <reaction evidence="1 5">
        <text>Hydrolysis of terminal, non-reducing alpha-D-galactose residues in alpha-D-galactosides, including galactose oligosaccharides, galactomannans and galactolipids.</text>
        <dbReference type="EC" id="3.2.1.22"/>
    </reaction>
</comment>
<organism evidence="9 10">
    <name type="scientific">Candidatus Alloenteromonas pullistercoris</name>
    <dbReference type="NCBI Taxonomy" id="2840785"/>
    <lineage>
        <taxon>Bacteria</taxon>
        <taxon>Bacillati</taxon>
        <taxon>Bacillota</taxon>
        <taxon>Bacillota incertae sedis</taxon>
        <taxon>Candidatus Alloenteromonas</taxon>
    </lineage>
</organism>
<feature type="active site" description="Nucleophile" evidence="6">
    <location>
        <position position="482"/>
    </location>
</feature>
<dbReference type="InterPro" id="IPR002252">
    <property type="entry name" value="Glyco_hydro_36"/>
</dbReference>
<feature type="binding site" evidence="7">
    <location>
        <position position="205"/>
    </location>
    <ligand>
        <name>substrate</name>
    </ligand>
</feature>
<comment type="similarity">
    <text evidence="5">Belongs to the glycosyl hydrolase.</text>
</comment>
<dbReference type="CDD" id="cd14791">
    <property type="entry name" value="GH36"/>
    <property type="match status" value="1"/>
</dbReference>
<feature type="binding site" evidence="7">
    <location>
        <begin position="371"/>
        <end position="372"/>
    </location>
    <ligand>
        <name>substrate</name>
    </ligand>
</feature>
<dbReference type="AlphaFoldDB" id="A0A9D9DFT9"/>
<evidence type="ECO:0000256" key="1">
    <source>
        <dbReference type="ARBA" id="ARBA00001255"/>
    </source>
</evidence>
<evidence type="ECO:0000256" key="3">
    <source>
        <dbReference type="ARBA" id="ARBA00022801"/>
    </source>
</evidence>
<feature type="domain" description="Glycosyl hydrolase family 36 N-terminal" evidence="8">
    <location>
        <begin position="48"/>
        <end position="281"/>
    </location>
</feature>
<keyword evidence="3 5" id="KW-0378">Hydrolase</keyword>
<dbReference type="PANTHER" id="PTHR43053:SF3">
    <property type="entry name" value="ALPHA-GALACTOSIDASE C-RELATED"/>
    <property type="match status" value="1"/>
</dbReference>
<evidence type="ECO:0000256" key="7">
    <source>
        <dbReference type="PIRSR" id="PIRSR005536-2"/>
    </source>
</evidence>
<dbReference type="InterPro" id="IPR038417">
    <property type="entry name" value="Alpga-gal_N_sf"/>
</dbReference>
<sequence>MDMSFLSLLLWFILIGTRNPIMINVFGSSFLLNWASASYLIDVIGSRVCCLHYGGRISEEDIEALKPDLSVVPGRSIAPSGEKPLSFLPLEFSFPFRGDCLDPSFEGEKEGKAFDFAYSGYRLNKTPESVFPYPLPRGGEELVIELKDEERQVGCELHYIVYEEGLIRYSKIICLRGAMSIDRLASFTLDLPYANQKGLFLASSWGDEAKKEVFDLPLGKIEAKSPLGSSCDGFNPFFALLSNNCDELFGEAYGFNLIYSGSFASSFSRDSFSRLRIQSGLVGGLGWKIKEGEGFASPLALLTYSDRGLKGLRKANKDFIENHITPLPFAKKPRPVSFNNWEATYFDFSASKIKSLADKAAKLGIELFVLDDGWFGKREDDTSSLGDWQENRKKVRGGIRKLSDYVHKKGMKFGLWFEPEMVSPDSILFNQHPEYAFSFRGEKAVGRNQLVLDLTNNEVGEYLFGVLDKAIDEFALDYIKWDFNRPLSDVDAASMHSYVLSLYSLLHRLTESHPDVLFENCASGGSRFDLGMLSFFPYGWVSDDIDSFERARIQSSLTLGYPLSTFSNHVSAKTSHQLFRKTSLGSKFDVACLGCLGYELDLSALNGFDEKEIKSQIEFYKAHREVCQFGEVADLSSNGDFILLSSLESESILSYCVSRISPSPKQETLRIPGLGKESKYKVSVRPEKLDLLSFGSMVNHISPVRIKEEGCLIKLIAKFYQLPIEEFAVIQSGLSLQNAGIFLGQRWAGNGISKQTRILFDFSARCYLIEKISED</sequence>
<reference evidence="9" key="2">
    <citation type="journal article" date="2021" name="PeerJ">
        <title>Extensive microbial diversity within the chicken gut microbiome revealed by metagenomics and culture.</title>
        <authorList>
            <person name="Gilroy R."/>
            <person name="Ravi A."/>
            <person name="Getino M."/>
            <person name="Pursley I."/>
            <person name="Horton D.L."/>
            <person name="Alikhan N.F."/>
            <person name="Baker D."/>
            <person name="Gharbi K."/>
            <person name="Hall N."/>
            <person name="Watson M."/>
            <person name="Adriaenssens E.M."/>
            <person name="Foster-Nyarko E."/>
            <person name="Jarju S."/>
            <person name="Secka A."/>
            <person name="Antonio M."/>
            <person name="Oren A."/>
            <person name="Chaudhuri R.R."/>
            <person name="La Ragione R."/>
            <person name="Hildebrand F."/>
            <person name="Pallen M.J."/>
        </authorList>
    </citation>
    <scope>NUCLEOTIDE SEQUENCE</scope>
    <source>
        <strain evidence="9">17113</strain>
    </source>
</reference>
<feature type="binding site" evidence="7">
    <location>
        <begin position="480"/>
        <end position="484"/>
    </location>
    <ligand>
        <name>substrate</name>
    </ligand>
</feature>
<dbReference type="Pfam" id="PF16875">
    <property type="entry name" value="Glyco_hydro_36N"/>
    <property type="match status" value="1"/>
</dbReference>
<dbReference type="InterPro" id="IPR013785">
    <property type="entry name" value="Aldolase_TIM"/>
</dbReference>